<keyword evidence="2" id="KW-1185">Reference proteome</keyword>
<proteinExistence type="predicted"/>
<reference evidence="1 2" key="1">
    <citation type="submission" date="2020-03" db="EMBL/GenBank/DDBJ databases">
        <title>Complete genome sequence of Shewanella sp.</title>
        <authorList>
            <person name="Kim Y.-S."/>
            <person name="Kim S.-J."/>
            <person name="Jung H.-K."/>
            <person name="Kim K.-H."/>
        </authorList>
    </citation>
    <scope>NUCLEOTIDE SEQUENCE [LARGE SCALE GENOMIC DNA]</scope>
    <source>
        <strain evidence="1 2">PN3F2</strain>
    </source>
</reference>
<name>A0A6G9QGY9_9GAMM</name>
<evidence type="ECO:0000313" key="2">
    <source>
        <dbReference type="Proteomes" id="UP000502608"/>
    </source>
</evidence>
<organism evidence="1 2">
    <name type="scientific">Shewanella aestuarii</name>
    <dbReference type="NCBI Taxonomy" id="1028752"/>
    <lineage>
        <taxon>Bacteria</taxon>
        <taxon>Pseudomonadati</taxon>
        <taxon>Pseudomonadota</taxon>
        <taxon>Gammaproteobacteria</taxon>
        <taxon>Alteromonadales</taxon>
        <taxon>Shewanellaceae</taxon>
        <taxon>Shewanella</taxon>
    </lineage>
</organism>
<dbReference type="AlphaFoldDB" id="A0A6G9QGY9"/>
<dbReference type="EMBL" id="CP050313">
    <property type="protein sequence ID" value="QIR13433.1"/>
    <property type="molecule type" value="Genomic_DNA"/>
</dbReference>
<gene>
    <name evidence="1" type="ORF">HBH39_02085</name>
</gene>
<evidence type="ECO:0000313" key="1">
    <source>
        <dbReference type="EMBL" id="QIR13433.1"/>
    </source>
</evidence>
<dbReference type="RefSeq" id="WP_167675162.1">
    <property type="nucleotide sequence ID" value="NZ_CP050313.1"/>
</dbReference>
<protein>
    <submittedName>
        <fullName evidence="1">Uncharacterized protein</fullName>
    </submittedName>
</protein>
<dbReference type="PROSITE" id="PS51257">
    <property type="entry name" value="PROKAR_LIPOPROTEIN"/>
    <property type="match status" value="1"/>
</dbReference>
<dbReference type="KEGG" id="saes:HBH39_02085"/>
<sequence>MEIQARLFLLMSVLFLTACNSTINNTRIEKNKSLDVNHAMPECETLLAQLSSVDEIYFLCDKGDVVFTKDLGQSWQHVIKIDIADMQLKFNELVEATKAEKLKQQAEVKSQDSTQL</sequence>
<accession>A0A6G9QGY9</accession>
<dbReference type="Proteomes" id="UP000502608">
    <property type="component" value="Chromosome"/>
</dbReference>